<evidence type="ECO:0000313" key="3">
    <source>
        <dbReference type="Proteomes" id="UP000002770"/>
    </source>
</evidence>
<keyword evidence="1" id="KW-0472">Membrane</keyword>
<proteinExistence type="predicted"/>
<keyword evidence="1" id="KW-1133">Transmembrane helix</keyword>
<name>G9EPU6_9GAMM</name>
<dbReference type="Gene3D" id="3.90.10.10">
    <property type="entry name" value="Cytochrome C3"/>
    <property type="match status" value="1"/>
</dbReference>
<feature type="transmembrane region" description="Helical" evidence="1">
    <location>
        <begin position="6"/>
        <end position="24"/>
    </location>
</feature>
<dbReference type="EMBL" id="JH413826">
    <property type="protein sequence ID" value="EHL30730.1"/>
    <property type="molecule type" value="Genomic_DNA"/>
</dbReference>
<dbReference type="AlphaFoldDB" id="G9EPU6"/>
<reference evidence="2 3" key="1">
    <citation type="journal article" date="2011" name="BMC Genomics">
        <title>Insight into cross-talk between intra-amoebal pathogens.</title>
        <authorList>
            <person name="Gimenez G."/>
            <person name="Bertelli C."/>
            <person name="Moliner C."/>
            <person name="Robert C."/>
            <person name="Raoult D."/>
            <person name="Fournier P.E."/>
            <person name="Greub G."/>
        </authorList>
    </citation>
    <scope>NUCLEOTIDE SEQUENCE [LARGE SCALE GENOMIC DNA]</scope>
    <source>
        <strain evidence="2 3">LLAP12</strain>
    </source>
</reference>
<dbReference type="eggNOG" id="ENOG5030E96">
    <property type="taxonomic scope" value="Bacteria"/>
</dbReference>
<keyword evidence="1" id="KW-0812">Transmembrane</keyword>
<dbReference type="SUPFAM" id="SSF48695">
    <property type="entry name" value="Multiheme cytochromes"/>
    <property type="match status" value="1"/>
</dbReference>
<sequence>MKPLVLMGLLVAILVIVFVTVGFYEPSSNDKLSIWEAAVNPGSLSPAHAFLSNKCESCHAPNRGVVAAKCVTCHAATPDLLMNPVTSFHAHLSDCRGCHAEHRGGTVRPIHMDHGRLVNIALRYVLETEDPPHAKSHHPARLDCHSCHAYQDKHQEYFGKECSTCHSEKSWKIPGYLHPSPKSINCSECHKAPPSHRMEHFAMVDKKVTGEKEARIDQCYMCHKTDSFNDIKGVGWFKMH</sequence>
<dbReference type="CDD" id="cd08168">
    <property type="entry name" value="Cytochrom_C3"/>
    <property type="match status" value="1"/>
</dbReference>
<accession>G9EPU6</accession>
<dbReference type="Proteomes" id="UP000002770">
    <property type="component" value="Unassembled WGS sequence"/>
</dbReference>
<evidence type="ECO:0000313" key="2">
    <source>
        <dbReference type="EMBL" id="EHL30730.1"/>
    </source>
</evidence>
<organism evidence="2 3">
    <name type="scientific">Legionella drancourtii LLAP12</name>
    <dbReference type="NCBI Taxonomy" id="658187"/>
    <lineage>
        <taxon>Bacteria</taxon>
        <taxon>Pseudomonadati</taxon>
        <taxon>Pseudomonadota</taxon>
        <taxon>Gammaproteobacteria</taxon>
        <taxon>Legionellales</taxon>
        <taxon>Legionellaceae</taxon>
        <taxon>Legionella</taxon>
    </lineage>
</organism>
<dbReference type="STRING" id="658187.LDG_7287"/>
<dbReference type="HOGENOM" id="CLU_091005_0_0_6"/>
<gene>
    <name evidence="2" type="ORF">LDG_7287</name>
</gene>
<protein>
    <submittedName>
        <fullName evidence="2">Uncharacterized protein</fullName>
    </submittedName>
</protein>
<keyword evidence="3" id="KW-1185">Reference proteome</keyword>
<evidence type="ECO:0000256" key="1">
    <source>
        <dbReference type="SAM" id="Phobius"/>
    </source>
</evidence>
<dbReference type="InParanoid" id="G9EPU6"/>
<dbReference type="RefSeq" id="WP_006871201.1">
    <property type="nucleotide sequence ID" value="NZ_JH413826.1"/>
</dbReference>
<dbReference type="InterPro" id="IPR036280">
    <property type="entry name" value="Multihaem_cyt_sf"/>
</dbReference>